<accession>A0ABN2MUI1</accession>
<name>A0ABN2MUI1_9PSEU</name>
<dbReference type="InterPro" id="IPR036188">
    <property type="entry name" value="FAD/NAD-bd_sf"/>
</dbReference>
<dbReference type="RefSeq" id="WP_344413480.1">
    <property type="nucleotide sequence ID" value="NZ_BAAAQK010000004.1"/>
</dbReference>
<evidence type="ECO:0000256" key="4">
    <source>
        <dbReference type="ARBA" id="ARBA00023002"/>
    </source>
</evidence>
<dbReference type="InterPro" id="IPR016156">
    <property type="entry name" value="FAD/NAD-linked_Rdtase_dimer_sf"/>
</dbReference>
<evidence type="ECO:0000313" key="8">
    <source>
        <dbReference type="Proteomes" id="UP001500449"/>
    </source>
</evidence>
<evidence type="ECO:0000259" key="6">
    <source>
        <dbReference type="Pfam" id="PF14759"/>
    </source>
</evidence>
<organism evidence="7 8">
    <name type="scientific">Pseudonocardia ailaonensis</name>
    <dbReference type="NCBI Taxonomy" id="367279"/>
    <lineage>
        <taxon>Bacteria</taxon>
        <taxon>Bacillati</taxon>
        <taxon>Actinomycetota</taxon>
        <taxon>Actinomycetes</taxon>
        <taxon>Pseudonocardiales</taxon>
        <taxon>Pseudonocardiaceae</taxon>
        <taxon>Pseudonocardia</taxon>
    </lineage>
</organism>
<keyword evidence="8" id="KW-1185">Reference proteome</keyword>
<feature type="domain" description="FAD/NAD(P)-binding" evidence="5">
    <location>
        <begin position="5"/>
        <end position="300"/>
    </location>
</feature>
<evidence type="ECO:0000256" key="3">
    <source>
        <dbReference type="ARBA" id="ARBA00022827"/>
    </source>
</evidence>
<sequence>MSTSQFVVVGASAAGVSAAFALRRAGATGAVTIVDADPNLPYERPPLSKSELGGPAALRPLRPASDYADAGIELLLGSSVAEIEPGRAVHLADGTALQADHTVLTTGVRARRLTVPGADLDNVLVLRDAADSAALAARLTVGGPLVVVGGGFIGLELAAVALERGIRPTVVEMAPLPLLGVVDRPVAELVHRRHHERGVELVLGTTVERFVGHGAVEEVVLADGRRLPAATVVVGVGVEPRDELAVKAGLETDRAGIVVDCHGATSDPRVWAAGDIASQPHPALAQRGRIEHWDAALRHGEAVGASAAGVPTAYTDPPYAWSDQFGTTYQMLGRRHPGDTLVLREDSGPERLLAFWLRDGRLVAALGLDAGREIGALRRIVGAAPAVPAPLLADPATDLRRLAKELRAAG</sequence>
<evidence type="ECO:0000313" key="7">
    <source>
        <dbReference type="EMBL" id="GAA1836018.1"/>
    </source>
</evidence>
<evidence type="ECO:0000259" key="5">
    <source>
        <dbReference type="Pfam" id="PF07992"/>
    </source>
</evidence>
<dbReference type="Pfam" id="PF14759">
    <property type="entry name" value="Reductase_C"/>
    <property type="match status" value="1"/>
</dbReference>
<dbReference type="Pfam" id="PF07992">
    <property type="entry name" value="Pyr_redox_2"/>
    <property type="match status" value="1"/>
</dbReference>
<proteinExistence type="predicted"/>
<dbReference type="InterPro" id="IPR028202">
    <property type="entry name" value="Reductase_C"/>
</dbReference>
<protein>
    <submittedName>
        <fullName evidence="7">FAD-dependent oxidoreductase</fullName>
    </submittedName>
</protein>
<dbReference type="Proteomes" id="UP001500449">
    <property type="component" value="Unassembled WGS sequence"/>
</dbReference>
<keyword evidence="3" id="KW-0274">FAD</keyword>
<evidence type="ECO:0000256" key="2">
    <source>
        <dbReference type="ARBA" id="ARBA00022630"/>
    </source>
</evidence>
<dbReference type="EMBL" id="BAAAQK010000004">
    <property type="protein sequence ID" value="GAA1836018.1"/>
    <property type="molecule type" value="Genomic_DNA"/>
</dbReference>
<comment type="cofactor">
    <cofactor evidence="1">
        <name>FAD</name>
        <dbReference type="ChEBI" id="CHEBI:57692"/>
    </cofactor>
</comment>
<dbReference type="Gene3D" id="3.30.390.30">
    <property type="match status" value="1"/>
</dbReference>
<keyword evidence="2" id="KW-0285">Flavoprotein</keyword>
<reference evidence="7 8" key="1">
    <citation type="journal article" date="2019" name="Int. J. Syst. Evol. Microbiol.">
        <title>The Global Catalogue of Microorganisms (GCM) 10K type strain sequencing project: providing services to taxonomists for standard genome sequencing and annotation.</title>
        <authorList>
            <consortium name="The Broad Institute Genomics Platform"/>
            <consortium name="The Broad Institute Genome Sequencing Center for Infectious Disease"/>
            <person name="Wu L."/>
            <person name="Ma J."/>
        </authorList>
    </citation>
    <scope>NUCLEOTIDE SEQUENCE [LARGE SCALE GENOMIC DNA]</scope>
    <source>
        <strain evidence="7 8">JCM 16009</strain>
    </source>
</reference>
<dbReference type="PRINTS" id="PR00411">
    <property type="entry name" value="PNDRDTASEI"/>
</dbReference>
<dbReference type="InterPro" id="IPR050446">
    <property type="entry name" value="FAD-oxidoreductase/Apoptosis"/>
</dbReference>
<dbReference type="InterPro" id="IPR023753">
    <property type="entry name" value="FAD/NAD-binding_dom"/>
</dbReference>
<feature type="domain" description="Reductase C-terminal" evidence="6">
    <location>
        <begin position="319"/>
        <end position="403"/>
    </location>
</feature>
<evidence type="ECO:0000256" key="1">
    <source>
        <dbReference type="ARBA" id="ARBA00001974"/>
    </source>
</evidence>
<dbReference type="Gene3D" id="3.50.50.60">
    <property type="entry name" value="FAD/NAD(P)-binding domain"/>
    <property type="match status" value="2"/>
</dbReference>
<dbReference type="PANTHER" id="PTHR43557:SF2">
    <property type="entry name" value="RIESKE DOMAIN-CONTAINING PROTEIN-RELATED"/>
    <property type="match status" value="1"/>
</dbReference>
<gene>
    <name evidence="7" type="ORF">GCM10009836_13040</name>
</gene>
<keyword evidence="4" id="KW-0560">Oxidoreductase</keyword>
<comment type="caution">
    <text evidence="7">The sequence shown here is derived from an EMBL/GenBank/DDBJ whole genome shotgun (WGS) entry which is preliminary data.</text>
</comment>
<dbReference type="SUPFAM" id="SSF51905">
    <property type="entry name" value="FAD/NAD(P)-binding domain"/>
    <property type="match status" value="1"/>
</dbReference>
<dbReference type="SUPFAM" id="SSF55424">
    <property type="entry name" value="FAD/NAD-linked reductases, dimerisation (C-terminal) domain"/>
    <property type="match status" value="1"/>
</dbReference>
<dbReference type="PRINTS" id="PR00368">
    <property type="entry name" value="FADPNR"/>
</dbReference>
<dbReference type="PANTHER" id="PTHR43557">
    <property type="entry name" value="APOPTOSIS-INDUCING FACTOR 1"/>
    <property type="match status" value="1"/>
</dbReference>